<evidence type="ECO:0000256" key="1">
    <source>
        <dbReference type="SAM" id="Coils"/>
    </source>
</evidence>
<dbReference type="Proteomes" id="UP000053048">
    <property type="component" value="Unassembled WGS sequence"/>
</dbReference>
<proteinExistence type="predicted"/>
<evidence type="ECO:0000313" key="2">
    <source>
        <dbReference type="EMBL" id="KTB55120.1"/>
    </source>
</evidence>
<accession>A0A0W0H2V2</accession>
<dbReference type="EMBL" id="LKEJ01000190">
    <property type="protein sequence ID" value="KTB55120.1"/>
    <property type="molecule type" value="Genomic_DNA"/>
</dbReference>
<keyword evidence="1" id="KW-0175">Coiled coil</keyword>
<protein>
    <submittedName>
        <fullName evidence="2">Chemotaxis protein</fullName>
    </submittedName>
</protein>
<evidence type="ECO:0000313" key="3">
    <source>
        <dbReference type="Proteomes" id="UP000053048"/>
    </source>
</evidence>
<organism evidence="2 3">
    <name type="scientific">Pseudomonas viridiflava ICMP 13104</name>
    <dbReference type="NCBI Taxonomy" id="1198305"/>
    <lineage>
        <taxon>Bacteria</taxon>
        <taxon>Pseudomonadati</taxon>
        <taxon>Pseudomonadota</taxon>
        <taxon>Gammaproteobacteria</taxon>
        <taxon>Pseudomonadales</taxon>
        <taxon>Pseudomonadaceae</taxon>
        <taxon>Pseudomonas</taxon>
    </lineage>
</organism>
<sequence>MSTTVPLINSITIRTATSQITYSQANDKAVEAPAGNAKSVEVNLSAEGRAAAASARTGSKDADIENSGLPSSVQKILKSIRELQRKIEETTDQIQKVLADRTLTREERQTKAAALQTVLSTLQAQVSNSTADLSSLMNSLGSSDADKTTAGMLVLAKM</sequence>
<feature type="coiled-coil region" evidence="1">
    <location>
        <begin position="73"/>
        <end position="100"/>
    </location>
</feature>
<name>A0A0W0H2V2_PSEVI</name>
<gene>
    <name evidence="2" type="ORF">AO067_09815</name>
</gene>
<dbReference type="AlphaFoldDB" id="A0A0W0H2V2"/>
<reference evidence="2 3" key="1">
    <citation type="submission" date="2015-09" db="EMBL/GenBank/DDBJ databases">
        <title>Genome sequence of ICMP 13104.</title>
        <authorList>
            <person name="Visnovsky S."/>
            <person name="Lu A."/>
            <person name="Panda P."/>
            <person name="Pitman A."/>
        </authorList>
    </citation>
    <scope>NUCLEOTIDE SEQUENCE [LARGE SCALE GENOMIC DNA]</scope>
    <source>
        <strain evidence="2 3">ICMP 13104</strain>
    </source>
</reference>
<comment type="caution">
    <text evidence="2">The sequence shown here is derived from an EMBL/GenBank/DDBJ whole genome shotgun (WGS) entry which is preliminary data.</text>
</comment>
<keyword evidence="3" id="KW-1185">Reference proteome</keyword>